<keyword evidence="12" id="KW-0346">Stress response</keyword>
<evidence type="ECO:0000313" key="17">
    <source>
        <dbReference type="Proteomes" id="UP001303946"/>
    </source>
</evidence>
<dbReference type="Pfam" id="PF13180">
    <property type="entry name" value="PDZ_2"/>
    <property type="match status" value="1"/>
</dbReference>
<dbReference type="InterPro" id="IPR036034">
    <property type="entry name" value="PDZ_sf"/>
</dbReference>
<dbReference type="SUPFAM" id="SSF50494">
    <property type="entry name" value="Trypsin-like serine proteases"/>
    <property type="match status" value="1"/>
</dbReference>
<dbReference type="PANTHER" id="PTHR22939">
    <property type="entry name" value="SERINE PROTEASE FAMILY S1C HTRA-RELATED"/>
    <property type="match status" value="1"/>
</dbReference>
<evidence type="ECO:0000256" key="8">
    <source>
        <dbReference type="ARBA" id="ARBA00022737"/>
    </source>
</evidence>
<dbReference type="Proteomes" id="UP001303946">
    <property type="component" value="Chromosome"/>
</dbReference>
<dbReference type="InterPro" id="IPR011782">
    <property type="entry name" value="Pept_S1C_Do"/>
</dbReference>
<dbReference type="PROSITE" id="PS50106">
    <property type="entry name" value="PDZ"/>
    <property type="match status" value="2"/>
</dbReference>
<feature type="region of interest" description="Disordered" evidence="14">
    <location>
        <begin position="371"/>
        <end position="403"/>
    </location>
</feature>
<evidence type="ECO:0000256" key="1">
    <source>
        <dbReference type="ARBA" id="ARBA00001772"/>
    </source>
</evidence>
<proteinExistence type="inferred from homology"/>
<evidence type="ECO:0000256" key="3">
    <source>
        <dbReference type="ARBA" id="ARBA00010541"/>
    </source>
</evidence>
<feature type="region of interest" description="Disordered" evidence="14">
    <location>
        <begin position="82"/>
        <end position="109"/>
    </location>
</feature>
<dbReference type="PANTHER" id="PTHR22939:SF130">
    <property type="entry name" value="PERIPLASMIC SERINE ENDOPROTEASE DEGP-LIKE-RELATED"/>
    <property type="match status" value="1"/>
</dbReference>
<dbReference type="GO" id="GO:0016787">
    <property type="term" value="F:hydrolase activity"/>
    <property type="evidence" value="ECO:0007669"/>
    <property type="project" value="UniProtKB-KW"/>
</dbReference>
<evidence type="ECO:0000256" key="14">
    <source>
        <dbReference type="SAM" id="MobiDB-lite"/>
    </source>
</evidence>
<name>A0ABZ0D1Y5_9BURK</name>
<evidence type="ECO:0000256" key="7">
    <source>
        <dbReference type="ARBA" id="ARBA00022729"/>
    </source>
</evidence>
<dbReference type="SMART" id="SM00228">
    <property type="entry name" value="PDZ"/>
    <property type="match status" value="2"/>
</dbReference>
<comment type="subcellular location">
    <subcellularLocation>
        <location evidence="2">Periplasm</location>
    </subcellularLocation>
</comment>
<evidence type="ECO:0000256" key="11">
    <source>
        <dbReference type="ARBA" id="ARBA00022825"/>
    </source>
</evidence>
<comment type="similarity">
    <text evidence="3">Belongs to the peptidase S1C family.</text>
</comment>
<keyword evidence="6" id="KW-0645">Protease</keyword>
<evidence type="ECO:0000256" key="9">
    <source>
        <dbReference type="ARBA" id="ARBA00022764"/>
    </source>
</evidence>
<dbReference type="PRINTS" id="PR00834">
    <property type="entry name" value="PROTEASES2C"/>
</dbReference>
<evidence type="ECO:0000256" key="13">
    <source>
        <dbReference type="ARBA" id="ARBA00032850"/>
    </source>
</evidence>
<feature type="domain" description="PDZ" evidence="15">
    <location>
        <begin position="395"/>
        <end position="478"/>
    </location>
</feature>
<dbReference type="Gene3D" id="2.40.10.120">
    <property type="match status" value="1"/>
</dbReference>
<evidence type="ECO:0000259" key="15">
    <source>
        <dbReference type="PROSITE" id="PS50106"/>
    </source>
</evidence>
<reference evidence="16 17" key="1">
    <citation type="submission" date="2023-10" db="EMBL/GenBank/DDBJ databases">
        <title>Bacteria for the degradation of biodegradable plastic PBAT(Polybutylene adipate terephthalate).</title>
        <authorList>
            <person name="Weon H.-Y."/>
            <person name="Yeon J."/>
        </authorList>
    </citation>
    <scope>NUCLEOTIDE SEQUENCE [LARGE SCALE GENOMIC DNA]</scope>
    <source>
        <strain evidence="16 17">SBD 7-3</strain>
    </source>
</reference>
<protein>
    <recommendedName>
        <fullName evidence="5">Probable periplasmic serine endoprotease DegP-like</fullName>
        <ecNumber evidence="4">3.4.21.107</ecNumber>
    </recommendedName>
    <alternativeName>
        <fullName evidence="13">Protease Do</fullName>
    </alternativeName>
</protein>
<evidence type="ECO:0000313" key="16">
    <source>
        <dbReference type="EMBL" id="WOB09476.1"/>
    </source>
</evidence>
<dbReference type="NCBIfam" id="TIGR02037">
    <property type="entry name" value="degP_htrA_DO"/>
    <property type="match status" value="1"/>
</dbReference>
<dbReference type="Pfam" id="PF00595">
    <property type="entry name" value="PDZ"/>
    <property type="match status" value="1"/>
</dbReference>
<accession>A0ABZ0D1Y5</accession>
<keyword evidence="9" id="KW-0574">Periplasm</keyword>
<gene>
    <name evidence="16" type="ORF">RXV79_05290</name>
</gene>
<organism evidence="16 17">
    <name type="scientific">Piscinibacter gummiphilus</name>
    <dbReference type="NCBI Taxonomy" id="946333"/>
    <lineage>
        <taxon>Bacteria</taxon>
        <taxon>Pseudomonadati</taxon>
        <taxon>Pseudomonadota</taxon>
        <taxon>Betaproteobacteria</taxon>
        <taxon>Burkholderiales</taxon>
        <taxon>Sphaerotilaceae</taxon>
        <taxon>Piscinibacter</taxon>
    </lineage>
</organism>
<keyword evidence="17" id="KW-1185">Reference proteome</keyword>
<evidence type="ECO:0000256" key="12">
    <source>
        <dbReference type="ARBA" id="ARBA00023016"/>
    </source>
</evidence>
<dbReference type="EMBL" id="CP136336">
    <property type="protein sequence ID" value="WOB09476.1"/>
    <property type="molecule type" value="Genomic_DNA"/>
</dbReference>
<keyword evidence="10 16" id="KW-0378">Hydrolase</keyword>
<dbReference type="InterPro" id="IPR009003">
    <property type="entry name" value="Peptidase_S1_PA"/>
</dbReference>
<sequence length="489" mass="51176">MGSMAVVACAGEGLIRGVSMRCSISMANARSWQQLGRSIALGVFISLGVGLAPQLGHAQARELPDFADLVERVGPAVVNIRTTERAAEGPRSPFRRRSPSLQGSDEVPRGEGSGFIISGDGFVLTNAHVVEGANEVYVTLTDKREFRAKIIGADERTDVALVKIEATSLPVLRIGDANRLRVGEWVVAIGSPFGLENSVTAGIVSAKQRETGSDIPLIQTDVAVNPGNSGGPLINIRGEAVGINSQILSPVGSFIGISFAIPIDEAMRIADQLKTGGRVVRGYLGILPTDVPREMAEEYGLSKGKAKGAFVRQVVAGGPAEKAGIQPGDVVLSVNGKPIDGAVDLRRTLGAIKPGSTVTLQINRRGKPMEFKPALGEMSPQVATPERPEPEPRGSSAGGKPWGLTVANLTEAERQAARGVSGVRVSAVTGGAEAVGLRAGDVILAVGTTDVADLKQFEAVVARFDKTKSLPVTVLRGEWAQFLRIPASK</sequence>
<dbReference type="Pfam" id="PF13365">
    <property type="entry name" value="Trypsin_2"/>
    <property type="match status" value="1"/>
</dbReference>
<evidence type="ECO:0000256" key="2">
    <source>
        <dbReference type="ARBA" id="ARBA00004418"/>
    </source>
</evidence>
<keyword evidence="8" id="KW-0677">Repeat</keyword>
<comment type="catalytic activity">
    <reaction evidence="1">
        <text>Acts on substrates that are at least partially unfolded. The cleavage site P1 residue is normally between a pair of hydrophobic residues, such as Val-|-Val.</text>
        <dbReference type="EC" id="3.4.21.107"/>
    </reaction>
</comment>
<keyword evidence="11" id="KW-0720">Serine protease</keyword>
<evidence type="ECO:0000256" key="5">
    <source>
        <dbReference type="ARBA" id="ARBA00013958"/>
    </source>
</evidence>
<dbReference type="EC" id="3.4.21.107" evidence="4"/>
<keyword evidence="7" id="KW-0732">Signal</keyword>
<evidence type="ECO:0000256" key="4">
    <source>
        <dbReference type="ARBA" id="ARBA00013035"/>
    </source>
</evidence>
<dbReference type="Gene3D" id="2.30.42.10">
    <property type="match status" value="2"/>
</dbReference>
<dbReference type="CDD" id="cd10839">
    <property type="entry name" value="cpPDZ1_DegP-like"/>
    <property type="match status" value="1"/>
</dbReference>
<feature type="domain" description="PDZ" evidence="15">
    <location>
        <begin position="288"/>
        <end position="366"/>
    </location>
</feature>
<dbReference type="InterPro" id="IPR001478">
    <property type="entry name" value="PDZ"/>
</dbReference>
<evidence type="ECO:0000256" key="10">
    <source>
        <dbReference type="ARBA" id="ARBA00022801"/>
    </source>
</evidence>
<dbReference type="InterPro" id="IPR001940">
    <property type="entry name" value="Peptidase_S1C"/>
</dbReference>
<dbReference type="SUPFAM" id="SSF50156">
    <property type="entry name" value="PDZ domain-like"/>
    <property type="match status" value="2"/>
</dbReference>
<evidence type="ECO:0000256" key="6">
    <source>
        <dbReference type="ARBA" id="ARBA00022670"/>
    </source>
</evidence>
<dbReference type="RefSeq" id="WP_316702426.1">
    <property type="nucleotide sequence ID" value="NZ_CP136336.1"/>
</dbReference>